<keyword evidence="3" id="KW-1185">Reference proteome</keyword>
<dbReference type="PANTHER" id="PTHR31157:SF1">
    <property type="entry name" value="SCP DOMAIN-CONTAINING PROTEIN"/>
    <property type="match status" value="1"/>
</dbReference>
<dbReference type="CDD" id="cd05379">
    <property type="entry name" value="CAP_bacterial"/>
    <property type="match status" value="1"/>
</dbReference>
<evidence type="ECO:0000259" key="1">
    <source>
        <dbReference type="Pfam" id="PF00188"/>
    </source>
</evidence>
<organism evidence="2 3">
    <name type="scientific">Pilimelia columellifera subsp. columellifera</name>
    <dbReference type="NCBI Taxonomy" id="706583"/>
    <lineage>
        <taxon>Bacteria</taxon>
        <taxon>Bacillati</taxon>
        <taxon>Actinomycetota</taxon>
        <taxon>Actinomycetes</taxon>
        <taxon>Micromonosporales</taxon>
        <taxon>Micromonosporaceae</taxon>
        <taxon>Pilimelia</taxon>
    </lineage>
</organism>
<feature type="domain" description="SCP" evidence="1">
    <location>
        <begin position="42"/>
        <end position="157"/>
    </location>
</feature>
<comment type="caution">
    <text evidence="2">The sequence shown here is derived from an EMBL/GenBank/DDBJ whole genome shotgun (WGS) entry which is preliminary data.</text>
</comment>
<dbReference type="InterPro" id="IPR014044">
    <property type="entry name" value="CAP_dom"/>
</dbReference>
<dbReference type="Pfam" id="PF00188">
    <property type="entry name" value="CAP"/>
    <property type="match status" value="1"/>
</dbReference>
<dbReference type="SUPFAM" id="SSF55797">
    <property type="entry name" value="PR-1-like"/>
    <property type="match status" value="1"/>
</dbReference>
<dbReference type="RefSeq" id="WP_344173106.1">
    <property type="nucleotide sequence ID" value="NZ_BAAARY010000013.1"/>
</dbReference>
<proteinExistence type="predicted"/>
<name>A0ABP6AYA8_9ACTN</name>
<reference evidence="3" key="1">
    <citation type="journal article" date="2019" name="Int. J. Syst. Evol. Microbiol.">
        <title>The Global Catalogue of Microorganisms (GCM) 10K type strain sequencing project: providing services to taxonomists for standard genome sequencing and annotation.</title>
        <authorList>
            <consortium name="The Broad Institute Genomics Platform"/>
            <consortium name="The Broad Institute Genome Sequencing Center for Infectious Disease"/>
            <person name="Wu L."/>
            <person name="Ma J."/>
        </authorList>
    </citation>
    <scope>NUCLEOTIDE SEQUENCE [LARGE SCALE GENOMIC DNA]</scope>
    <source>
        <strain evidence="3">JCM 3367</strain>
    </source>
</reference>
<gene>
    <name evidence="2" type="ORF">GCM10010201_28030</name>
</gene>
<dbReference type="EMBL" id="BAAARY010000013">
    <property type="protein sequence ID" value="GAA2527587.1"/>
    <property type="molecule type" value="Genomic_DNA"/>
</dbReference>
<sequence>MISVLRRIAPLFAVVIVGVGILTPAAPASASRAGVLAAQAVAATNKYRVAHGCRAVRVNSALARTARLHSYDMARRGYFSHVGKTTGTFVQRARRQGYNFAVGENLAMGHTNATTLVYSGWGKSPGHRRNLLDCRAKTVGIGVHFNAKGVPYWTQVFGAR</sequence>
<protein>
    <recommendedName>
        <fullName evidence="1">SCP domain-containing protein</fullName>
    </recommendedName>
</protein>
<dbReference type="InterPro" id="IPR035940">
    <property type="entry name" value="CAP_sf"/>
</dbReference>
<accession>A0ABP6AYA8</accession>
<dbReference type="Proteomes" id="UP001499978">
    <property type="component" value="Unassembled WGS sequence"/>
</dbReference>
<evidence type="ECO:0000313" key="2">
    <source>
        <dbReference type="EMBL" id="GAA2527587.1"/>
    </source>
</evidence>
<dbReference type="PANTHER" id="PTHR31157">
    <property type="entry name" value="SCP DOMAIN-CONTAINING PROTEIN"/>
    <property type="match status" value="1"/>
</dbReference>
<dbReference type="Gene3D" id="3.40.33.10">
    <property type="entry name" value="CAP"/>
    <property type="match status" value="1"/>
</dbReference>
<evidence type="ECO:0000313" key="3">
    <source>
        <dbReference type="Proteomes" id="UP001499978"/>
    </source>
</evidence>